<name>A0ACB8ZVX6_CICIN</name>
<dbReference type="EMBL" id="CM042016">
    <property type="protein sequence ID" value="KAI3700270.1"/>
    <property type="molecule type" value="Genomic_DNA"/>
</dbReference>
<evidence type="ECO:0000313" key="1">
    <source>
        <dbReference type="EMBL" id="KAI3700270.1"/>
    </source>
</evidence>
<protein>
    <submittedName>
        <fullName evidence="1">Uncharacterized protein</fullName>
    </submittedName>
</protein>
<comment type="caution">
    <text evidence="1">The sequence shown here is derived from an EMBL/GenBank/DDBJ whole genome shotgun (WGS) entry which is preliminary data.</text>
</comment>
<reference evidence="1 2" key="2">
    <citation type="journal article" date="2022" name="Mol. Ecol. Resour.">
        <title>The genomes of chicory, endive, great burdock and yacon provide insights into Asteraceae paleo-polyploidization history and plant inulin production.</title>
        <authorList>
            <person name="Fan W."/>
            <person name="Wang S."/>
            <person name="Wang H."/>
            <person name="Wang A."/>
            <person name="Jiang F."/>
            <person name="Liu H."/>
            <person name="Zhao H."/>
            <person name="Xu D."/>
            <person name="Zhang Y."/>
        </authorList>
    </citation>
    <scope>NUCLEOTIDE SEQUENCE [LARGE SCALE GENOMIC DNA]</scope>
    <source>
        <strain evidence="2">cv. Punajuju</strain>
        <tissue evidence="1">Leaves</tissue>
    </source>
</reference>
<proteinExistence type="predicted"/>
<accession>A0ACB8ZVX6</accession>
<reference evidence="2" key="1">
    <citation type="journal article" date="2022" name="Mol. Ecol. Resour.">
        <title>The genomes of chicory, endive, great burdock and yacon provide insights into Asteraceae palaeo-polyploidization history and plant inulin production.</title>
        <authorList>
            <person name="Fan W."/>
            <person name="Wang S."/>
            <person name="Wang H."/>
            <person name="Wang A."/>
            <person name="Jiang F."/>
            <person name="Liu H."/>
            <person name="Zhao H."/>
            <person name="Xu D."/>
            <person name="Zhang Y."/>
        </authorList>
    </citation>
    <scope>NUCLEOTIDE SEQUENCE [LARGE SCALE GENOMIC DNA]</scope>
    <source>
        <strain evidence="2">cv. Punajuju</strain>
    </source>
</reference>
<keyword evidence="2" id="KW-1185">Reference proteome</keyword>
<organism evidence="1 2">
    <name type="scientific">Cichorium intybus</name>
    <name type="common">Chicory</name>
    <dbReference type="NCBI Taxonomy" id="13427"/>
    <lineage>
        <taxon>Eukaryota</taxon>
        <taxon>Viridiplantae</taxon>
        <taxon>Streptophyta</taxon>
        <taxon>Embryophyta</taxon>
        <taxon>Tracheophyta</taxon>
        <taxon>Spermatophyta</taxon>
        <taxon>Magnoliopsida</taxon>
        <taxon>eudicotyledons</taxon>
        <taxon>Gunneridae</taxon>
        <taxon>Pentapetalae</taxon>
        <taxon>asterids</taxon>
        <taxon>campanulids</taxon>
        <taxon>Asterales</taxon>
        <taxon>Asteraceae</taxon>
        <taxon>Cichorioideae</taxon>
        <taxon>Cichorieae</taxon>
        <taxon>Cichoriinae</taxon>
        <taxon>Cichorium</taxon>
    </lineage>
</organism>
<evidence type="ECO:0000313" key="2">
    <source>
        <dbReference type="Proteomes" id="UP001055811"/>
    </source>
</evidence>
<sequence>MVATVKDAEVNHPTTVPGEPYPVEKDIPPTPAPAPLFIVDVAVNQNNDKAHVPYGWIIASLGAVLALIIAVTGFLVCLRSSICFDDTHGIHAKDQKDEKISLRFHILRTTSFCCGSNNDDWRENIGESSDRHMNIPKESNLLGLGTYGAVYYGLLPDQLVTTKDGKMGWLCNGSKQMGLD</sequence>
<dbReference type="Proteomes" id="UP001055811">
    <property type="component" value="Linkage Group LG08"/>
</dbReference>
<gene>
    <name evidence="1" type="ORF">L2E82_44892</name>
</gene>